<dbReference type="PANTHER" id="PTHR35392:SF3">
    <property type="entry name" value="ZN(2)-C6 FUNGAL-TYPE DOMAIN-CONTAINING PROTEIN"/>
    <property type="match status" value="1"/>
</dbReference>
<sequence>MKDVGDRVNTDIRSIQITLGICDTPIEIKVVRFRAVATDVVARFWTVREGERGDEIKKKKDLEPFCLVDIWATATYFEKYIVDNAIATMVKLFTPHKMLQNTLAGQDVINRTYIAAVQYYLSLGDEVMSPSGKVANPQKRLLGNLFIFWNANRHTTGSAYICGKETLDMKPELKDETYPLFGKVSVPRMILAQFDSINHRKVLQKYGQKVLRDLETFIFRNQSVLWWPIYLTIFILLHEASKISADRYRHARNNFGGRYTPCSAY</sequence>
<dbReference type="InterPro" id="IPR052973">
    <property type="entry name" value="Fungal_sec-metab_reg_TF"/>
</dbReference>
<proteinExistence type="predicted"/>
<organism evidence="1">
    <name type="scientific">Photinus pyralis</name>
    <name type="common">Common eastern firefly</name>
    <name type="synonym">Lampyris pyralis</name>
    <dbReference type="NCBI Taxonomy" id="7054"/>
    <lineage>
        <taxon>Eukaryota</taxon>
        <taxon>Metazoa</taxon>
        <taxon>Ecdysozoa</taxon>
        <taxon>Arthropoda</taxon>
        <taxon>Hexapoda</taxon>
        <taxon>Insecta</taxon>
        <taxon>Pterygota</taxon>
        <taxon>Neoptera</taxon>
        <taxon>Endopterygota</taxon>
        <taxon>Coleoptera</taxon>
        <taxon>Polyphaga</taxon>
        <taxon>Elateriformia</taxon>
        <taxon>Elateroidea</taxon>
        <taxon>Lampyridae</taxon>
        <taxon>Lampyrinae</taxon>
        <taxon>Photinus</taxon>
    </lineage>
</organism>
<dbReference type="EMBL" id="GEZM01082489">
    <property type="protein sequence ID" value="JAV61354.1"/>
    <property type="molecule type" value="Transcribed_RNA"/>
</dbReference>
<accession>A0A1Y1KJ23</accession>
<name>A0A1Y1KJ23_PHOPY</name>
<evidence type="ECO:0000313" key="1">
    <source>
        <dbReference type="EMBL" id="JAV61354.1"/>
    </source>
</evidence>
<dbReference type="PANTHER" id="PTHR35392">
    <property type="entry name" value="ZN(II)2CYS6 TRANSCRIPTION FACTOR (EUROFUNG)-RELATED-RELATED"/>
    <property type="match status" value="1"/>
</dbReference>
<reference evidence="1" key="1">
    <citation type="journal article" date="2016" name="Sci. Rep.">
        <title>Molecular characterization of firefly nuptial gifts: a multi-omics approach sheds light on postcopulatory sexual selection.</title>
        <authorList>
            <person name="Al-Wathiqui N."/>
            <person name="Fallon T.R."/>
            <person name="South A."/>
            <person name="Weng J.K."/>
            <person name="Lewis S.M."/>
        </authorList>
    </citation>
    <scope>NUCLEOTIDE SEQUENCE</scope>
</reference>
<protein>
    <submittedName>
        <fullName evidence="1">Uncharacterized protein</fullName>
    </submittedName>
</protein>
<dbReference type="AlphaFoldDB" id="A0A1Y1KJ23"/>